<dbReference type="Proteomes" id="UP001497516">
    <property type="component" value="Chromosome 2"/>
</dbReference>
<evidence type="ECO:0000256" key="1">
    <source>
        <dbReference type="SAM" id="MobiDB-lite"/>
    </source>
</evidence>
<dbReference type="EMBL" id="OZ034815">
    <property type="protein sequence ID" value="CAL1370458.1"/>
    <property type="molecule type" value="Genomic_DNA"/>
</dbReference>
<feature type="compositionally biased region" description="Acidic residues" evidence="1">
    <location>
        <begin position="64"/>
        <end position="73"/>
    </location>
</feature>
<gene>
    <name evidence="2" type="ORF">LTRI10_LOCUS12584</name>
</gene>
<evidence type="ECO:0000313" key="3">
    <source>
        <dbReference type="Proteomes" id="UP001497516"/>
    </source>
</evidence>
<dbReference type="AlphaFoldDB" id="A0AAV2D996"/>
<sequence>MSLWFVRLSALKPSSWGIELWQRPILEQTDKFEAVEILHEALAYDRALRSHQLPISQQDFTESPPEEQGDESAVENLRQRRDQQGKFVPLDLS</sequence>
<feature type="region of interest" description="Disordered" evidence="1">
    <location>
        <begin position="55"/>
        <end position="93"/>
    </location>
</feature>
<reference evidence="2 3" key="1">
    <citation type="submission" date="2024-04" db="EMBL/GenBank/DDBJ databases">
        <authorList>
            <person name="Fracassetti M."/>
        </authorList>
    </citation>
    <scope>NUCLEOTIDE SEQUENCE [LARGE SCALE GENOMIC DNA]</scope>
</reference>
<keyword evidence="3" id="KW-1185">Reference proteome</keyword>
<accession>A0AAV2D996</accession>
<evidence type="ECO:0000313" key="2">
    <source>
        <dbReference type="EMBL" id="CAL1370458.1"/>
    </source>
</evidence>
<proteinExistence type="predicted"/>
<organism evidence="2 3">
    <name type="scientific">Linum trigynum</name>
    <dbReference type="NCBI Taxonomy" id="586398"/>
    <lineage>
        <taxon>Eukaryota</taxon>
        <taxon>Viridiplantae</taxon>
        <taxon>Streptophyta</taxon>
        <taxon>Embryophyta</taxon>
        <taxon>Tracheophyta</taxon>
        <taxon>Spermatophyta</taxon>
        <taxon>Magnoliopsida</taxon>
        <taxon>eudicotyledons</taxon>
        <taxon>Gunneridae</taxon>
        <taxon>Pentapetalae</taxon>
        <taxon>rosids</taxon>
        <taxon>fabids</taxon>
        <taxon>Malpighiales</taxon>
        <taxon>Linaceae</taxon>
        <taxon>Linum</taxon>
    </lineage>
</organism>
<name>A0AAV2D996_9ROSI</name>
<protein>
    <submittedName>
        <fullName evidence="2">Uncharacterized protein</fullName>
    </submittedName>
</protein>